<evidence type="ECO:0000313" key="1">
    <source>
        <dbReference type="EMBL" id="AKZ61481.1"/>
    </source>
</evidence>
<protein>
    <recommendedName>
        <fullName evidence="3">Glycosyl transferase family 1</fullName>
    </recommendedName>
</protein>
<evidence type="ECO:0008006" key="3">
    <source>
        <dbReference type="Google" id="ProtNLM"/>
    </source>
</evidence>
<keyword evidence="2" id="KW-1185">Reference proteome</keyword>
<dbReference type="Proteomes" id="UP000063429">
    <property type="component" value="Chromosome"/>
</dbReference>
<gene>
    <name evidence="1" type="ORF">F506_01270</name>
</gene>
<dbReference type="EMBL" id="CP011409">
    <property type="protein sequence ID" value="AKZ61481.1"/>
    <property type="molecule type" value="Genomic_DNA"/>
</dbReference>
<evidence type="ECO:0000313" key="2">
    <source>
        <dbReference type="Proteomes" id="UP000063429"/>
    </source>
</evidence>
<name>A0ABN4HRM5_9BURK</name>
<dbReference type="CDD" id="cd01635">
    <property type="entry name" value="Glycosyltransferase_GTB-type"/>
    <property type="match status" value="1"/>
</dbReference>
<sequence length="382" mass="44228">MACILKLPTENSVGVISITTPERDSQIANDPALRSAIEGMKRKWLIGLHHNWHDHNFRYDPLFDFSMAGEDDLREINGTTVPLVPMDACNFVPETFKPRTTEKFWDILYVARAVQFKRIPEFFQCIRDLYDAGHKCRVLFICPVPSYDAKNQNTVFYNIREVYDTMFIGAERDLFNLLTIDYRYPFPFDLDTLAHFYRSSKLFVHTADDERRCRVAGYAWASGIPVVAMNCVAGLLPPEARKTPYFYEAKQYADFPTQIVRALRDQSSAQWDTALMERFFIETKSTDTLNSYLQKIAMDRGLPYDLENLSRKNLSIRLGRHHVDSEGPNSLNVKLIDLIEWISNNPTEAQHALQSEDPERAMNIKKSELGLLERLRSFISKF</sequence>
<reference evidence="2" key="1">
    <citation type="journal article" date="2015" name="Genome Announc.">
        <title>Complete Genome Sequence of Herbaspirillum hiltneri N3 (DSM 17495), Isolated from Surface-Sterilized Wheat Roots.</title>
        <authorList>
            <person name="Guizelini D."/>
            <person name="Saizaki P.M."/>
            <person name="Coimbra N.A."/>
            <person name="Weiss V.A."/>
            <person name="Faoro H."/>
            <person name="Sfeir M.Z."/>
            <person name="Baura V.A."/>
            <person name="Monteiro R.A."/>
            <person name="Chubatsu L.S."/>
            <person name="Souza E.M."/>
            <person name="Cruz L.M."/>
            <person name="Pedrosa F.O."/>
            <person name="Raittz R.T."/>
            <person name="Marchaukoski J.N."/>
            <person name="Steffens M.B."/>
        </authorList>
    </citation>
    <scope>NUCLEOTIDE SEQUENCE [LARGE SCALE GENOMIC DNA]</scope>
    <source>
        <strain evidence="2">N3</strain>
    </source>
</reference>
<proteinExistence type="predicted"/>
<dbReference type="Gene3D" id="3.40.50.2000">
    <property type="entry name" value="Glycogen Phosphorylase B"/>
    <property type="match status" value="1"/>
</dbReference>
<organism evidence="1 2">
    <name type="scientific">Herbaspirillum hiltneri N3</name>
    <dbReference type="NCBI Taxonomy" id="1262470"/>
    <lineage>
        <taxon>Bacteria</taxon>
        <taxon>Pseudomonadati</taxon>
        <taxon>Pseudomonadota</taxon>
        <taxon>Betaproteobacteria</taxon>
        <taxon>Burkholderiales</taxon>
        <taxon>Oxalobacteraceae</taxon>
        <taxon>Herbaspirillum</taxon>
    </lineage>
</organism>
<accession>A0ABN4HRM5</accession>
<dbReference type="SUPFAM" id="SSF53756">
    <property type="entry name" value="UDP-Glycosyltransferase/glycogen phosphorylase"/>
    <property type="match status" value="1"/>
</dbReference>